<dbReference type="InterPro" id="IPR036676">
    <property type="entry name" value="PurM-like_C_sf"/>
</dbReference>
<organism evidence="2 3">
    <name type="scientific">Candidatus Coprenecus stercoravium</name>
    <dbReference type="NCBI Taxonomy" id="2840735"/>
    <lineage>
        <taxon>Bacteria</taxon>
        <taxon>Pseudomonadati</taxon>
        <taxon>Bacteroidota</taxon>
        <taxon>Bacteroidia</taxon>
        <taxon>Bacteroidales</taxon>
        <taxon>Rikenellaceae</taxon>
        <taxon>Rikenellaceae incertae sedis</taxon>
        <taxon>Candidatus Coprenecus</taxon>
    </lineage>
</organism>
<evidence type="ECO:0000313" key="3">
    <source>
        <dbReference type="Proteomes" id="UP000824115"/>
    </source>
</evidence>
<reference evidence="2" key="1">
    <citation type="journal article" date="2021" name="PeerJ">
        <title>Extensive microbial diversity within the chicken gut microbiome revealed by metagenomics and culture.</title>
        <authorList>
            <person name="Gilroy R."/>
            <person name="Ravi A."/>
            <person name="Getino M."/>
            <person name="Pursley I."/>
            <person name="Horton D.L."/>
            <person name="Alikhan N.F."/>
            <person name="Baker D."/>
            <person name="Gharbi K."/>
            <person name="Hall N."/>
            <person name="Watson M."/>
            <person name="Adriaenssens E.M."/>
            <person name="Foster-Nyarko E."/>
            <person name="Jarju S."/>
            <person name="Secka A."/>
            <person name="Antonio M."/>
            <person name="Oren A."/>
            <person name="Chaudhuri R.R."/>
            <person name="La Ragione R."/>
            <person name="Hildebrand F."/>
            <person name="Pallen M.J."/>
        </authorList>
    </citation>
    <scope>NUCLEOTIDE SEQUENCE</scope>
    <source>
        <strain evidence="2">Gambia16-554</strain>
    </source>
</reference>
<gene>
    <name evidence="2" type="ORF">IAC04_03255</name>
</gene>
<dbReference type="EMBL" id="DXAW01000062">
    <property type="protein sequence ID" value="HIZ85488.1"/>
    <property type="molecule type" value="Genomic_DNA"/>
</dbReference>
<feature type="domain" description="PurM-like C-terminal" evidence="1">
    <location>
        <begin position="9"/>
        <end position="117"/>
    </location>
</feature>
<sequence>MKEVKSSFTQKGDTLYLVTSSEAVDYLNSSIDSGFISSLHRISGKGIFHSLVECCLDNKLGFDITGDSDLTDEEFLYGNTKYVAIVSVNDAQEGDFVNFMFSHGIEATLLGHVTKGELRMDDNSFGFISDYAGKTA</sequence>
<dbReference type="Gene3D" id="3.90.650.10">
    <property type="entry name" value="PurM-like C-terminal domain"/>
    <property type="match status" value="1"/>
</dbReference>
<accession>A0A9D2K8I5</accession>
<dbReference type="InterPro" id="IPR010918">
    <property type="entry name" value="PurM-like_C_dom"/>
</dbReference>
<evidence type="ECO:0000313" key="2">
    <source>
        <dbReference type="EMBL" id="HIZ85488.1"/>
    </source>
</evidence>
<dbReference type="Proteomes" id="UP000824115">
    <property type="component" value="Unassembled WGS sequence"/>
</dbReference>
<comment type="caution">
    <text evidence="2">The sequence shown here is derived from an EMBL/GenBank/DDBJ whole genome shotgun (WGS) entry which is preliminary data.</text>
</comment>
<protein>
    <recommendedName>
        <fullName evidence="1">PurM-like C-terminal domain-containing protein</fullName>
    </recommendedName>
</protein>
<name>A0A9D2K8I5_9BACT</name>
<evidence type="ECO:0000259" key="1">
    <source>
        <dbReference type="Pfam" id="PF02769"/>
    </source>
</evidence>
<dbReference type="Pfam" id="PF02769">
    <property type="entry name" value="AIRS_C"/>
    <property type="match status" value="1"/>
</dbReference>
<proteinExistence type="predicted"/>
<dbReference type="SUPFAM" id="SSF56042">
    <property type="entry name" value="PurM C-terminal domain-like"/>
    <property type="match status" value="1"/>
</dbReference>
<reference evidence="2" key="2">
    <citation type="submission" date="2021-04" db="EMBL/GenBank/DDBJ databases">
        <authorList>
            <person name="Gilroy R."/>
        </authorList>
    </citation>
    <scope>NUCLEOTIDE SEQUENCE</scope>
    <source>
        <strain evidence="2">Gambia16-554</strain>
    </source>
</reference>
<dbReference type="AlphaFoldDB" id="A0A9D2K8I5"/>